<evidence type="ECO:0000256" key="1">
    <source>
        <dbReference type="ARBA" id="ARBA00001946"/>
    </source>
</evidence>
<dbReference type="InterPro" id="IPR020084">
    <property type="entry name" value="NUDIX_hydrolase_CS"/>
</dbReference>
<organism evidence="4 5">
    <name type="scientific">Lacticaseibacillus pabuli</name>
    <dbReference type="NCBI Taxonomy" id="3025672"/>
    <lineage>
        <taxon>Bacteria</taxon>
        <taxon>Bacillati</taxon>
        <taxon>Bacillota</taxon>
        <taxon>Bacilli</taxon>
        <taxon>Lactobacillales</taxon>
        <taxon>Lactobacillaceae</taxon>
        <taxon>Lacticaseibacillus</taxon>
    </lineage>
</organism>
<dbReference type="PROSITE" id="PS51462">
    <property type="entry name" value="NUDIX"/>
    <property type="match status" value="1"/>
</dbReference>
<name>A0ABY7WUD1_9LACO</name>
<gene>
    <name evidence="4" type="ORF">PQ472_06240</name>
</gene>
<proteinExistence type="predicted"/>
<dbReference type="Gene3D" id="3.90.79.10">
    <property type="entry name" value="Nucleoside Triphosphate Pyrophosphohydrolase"/>
    <property type="match status" value="1"/>
</dbReference>
<dbReference type="PANTHER" id="PTHR11839">
    <property type="entry name" value="UDP/ADP-SUGAR PYROPHOSPHATASE"/>
    <property type="match status" value="1"/>
</dbReference>
<comment type="cofactor">
    <cofactor evidence="1">
        <name>Mg(2+)</name>
        <dbReference type="ChEBI" id="CHEBI:18420"/>
    </cofactor>
</comment>
<dbReference type="Proteomes" id="UP001220377">
    <property type="component" value="Chromosome"/>
</dbReference>
<dbReference type="CDD" id="cd03424">
    <property type="entry name" value="NUDIX_ADPRase_Nudt5_UGPPase_Nudt14"/>
    <property type="match status" value="1"/>
</dbReference>
<dbReference type="GO" id="GO:0016787">
    <property type="term" value="F:hydrolase activity"/>
    <property type="evidence" value="ECO:0007669"/>
    <property type="project" value="UniProtKB-KW"/>
</dbReference>
<evidence type="ECO:0000259" key="3">
    <source>
        <dbReference type="PROSITE" id="PS51462"/>
    </source>
</evidence>
<dbReference type="PANTHER" id="PTHR11839:SF18">
    <property type="entry name" value="NUDIX HYDROLASE DOMAIN-CONTAINING PROTEIN"/>
    <property type="match status" value="1"/>
</dbReference>
<sequence length="186" mass="20253">MIEFKPSKGTIKSETTAYKGPIFSVKKLQIDTPDGLSVERDLIDHSAAVVILALTKDGKQALLGREYRVGVNREAISLPAGLVNAGEAPDAAARRELAEETGYVVQDLRRLLTITSSEGMTNEVQYCYVATIDPAQRTAKHFDKDEFVTTELVTLDDMVAAIGAGQITSAQTIATVMTYLHELDHK</sequence>
<dbReference type="InterPro" id="IPR015797">
    <property type="entry name" value="NUDIX_hydrolase-like_dom_sf"/>
</dbReference>
<evidence type="ECO:0000256" key="2">
    <source>
        <dbReference type="ARBA" id="ARBA00022801"/>
    </source>
</evidence>
<accession>A0ABY7WUD1</accession>
<dbReference type="PROSITE" id="PS00893">
    <property type="entry name" value="NUDIX_BOX"/>
    <property type="match status" value="1"/>
</dbReference>
<keyword evidence="2 4" id="KW-0378">Hydrolase</keyword>
<dbReference type="InterPro" id="IPR000086">
    <property type="entry name" value="NUDIX_hydrolase_dom"/>
</dbReference>
<dbReference type="Pfam" id="PF00293">
    <property type="entry name" value="NUDIX"/>
    <property type="match status" value="1"/>
</dbReference>
<evidence type="ECO:0000313" key="5">
    <source>
        <dbReference type="Proteomes" id="UP001220377"/>
    </source>
</evidence>
<dbReference type="RefSeq" id="WP_274258369.1">
    <property type="nucleotide sequence ID" value="NZ_CP117884.1"/>
</dbReference>
<feature type="domain" description="Nudix hydrolase" evidence="3">
    <location>
        <begin position="44"/>
        <end position="175"/>
    </location>
</feature>
<dbReference type="SUPFAM" id="SSF55811">
    <property type="entry name" value="Nudix"/>
    <property type="match status" value="1"/>
</dbReference>
<keyword evidence="5" id="KW-1185">Reference proteome</keyword>
<evidence type="ECO:0000313" key="4">
    <source>
        <dbReference type="EMBL" id="WDF81535.1"/>
    </source>
</evidence>
<dbReference type="EMBL" id="CP117884">
    <property type="protein sequence ID" value="WDF81535.1"/>
    <property type="molecule type" value="Genomic_DNA"/>
</dbReference>
<reference evidence="4 5" key="1">
    <citation type="submission" date="2023-02" db="EMBL/GenBank/DDBJ databases">
        <title>Genome sequence of Lacticaseibacillus sp. KACC 23028.</title>
        <authorList>
            <person name="Kim S."/>
            <person name="Heo J."/>
            <person name="Kwon S.-W."/>
        </authorList>
    </citation>
    <scope>NUCLEOTIDE SEQUENCE [LARGE SCALE GENOMIC DNA]</scope>
    <source>
        <strain evidence="4 5">KACC 23028</strain>
    </source>
</reference>
<protein>
    <submittedName>
        <fullName evidence="4">NUDIX hydrolase</fullName>
    </submittedName>
</protein>